<dbReference type="RefSeq" id="WP_404536654.1">
    <property type="nucleotide sequence ID" value="NZ_JADIKL010000002.1"/>
</dbReference>
<proteinExistence type="predicted"/>
<sequence>MAAGEIDSETRPETRAPRRVVLERRAAADLPYPAFLRDYVARNRPLVVENALPACPAGQRWTPAFFRERFATKRIQVSPSEQMTFADFIDAVLASREDAPGPYMYRLFIGPHMPELLPDLEPLNPYAFPRRLASPLMPRQWRRPDGYLKLLIGGIGGRFPFLHYDLENAHATITEIYGDKEFILYPPEDGAYLYPKQEMPNQSTIPDVQRVDMQRFPLYAQTTQYYTVLHPGDMVFVPSRWWHGARALSPSISICQNVLDESNWGGYVDELCSRKSGLPEAKRHAKRAYLTVLGGVLSMLERWPRGSAASGAAGRVARLAPVTYAEAGDSTTWAVADWKAR</sequence>
<evidence type="ECO:0000313" key="3">
    <source>
        <dbReference type="Proteomes" id="UP001620397"/>
    </source>
</evidence>
<feature type="domain" description="JmjC" evidence="1">
    <location>
        <begin position="118"/>
        <end position="275"/>
    </location>
</feature>
<dbReference type="Proteomes" id="UP001620397">
    <property type="component" value="Unassembled WGS sequence"/>
</dbReference>
<name>A0ABW8KF72_9GAMM</name>
<protein>
    <submittedName>
        <fullName evidence="2">Cupin-like domain-containing protein</fullName>
    </submittedName>
</protein>
<comment type="caution">
    <text evidence="2">The sequence shown here is derived from an EMBL/GenBank/DDBJ whole genome shotgun (WGS) entry which is preliminary data.</text>
</comment>
<dbReference type="Pfam" id="PF13621">
    <property type="entry name" value="Cupin_8"/>
    <property type="match status" value="1"/>
</dbReference>
<evidence type="ECO:0000313" key="2">
    <source>
        <dbReference type="EMBL" id="MFK2930076.1"/>
    </source>
</evidence>
<reference evidence="2 3" key="1">
    <citation type="submission" date="2020-10" db="EMBL/GenBank/DDBJ databases">
        <title>Phylogeny of dyella-like bacteria.</title>
        <authorList>
            <person name="Fu J."/>
        </authorList>
    </citation>
    <scope>NUCLEOTIDE SEQUENCE [LARGE SCALE GENOMIC DNA]</scope>
    <source>
        <strain evidence="2 3">DKC-1</strain>
    </source>
</reference>
<keyword evidence="3" id="KW-1185">Reference proteome</keyword>
<dbReference type="SUPFAM" id="SSF51197">
    <property type="entry name" value="Clavaminate synthase-like"/>
    <property type="match status" value="1"/>
</dbReference>
<gene>
    <name evidence="2" type="ORF">ISP14_04645</name>
</gene>
<dbReference type="InterPro" id="IPR003347">
    <property type="entry name" value="JmjC_dom"/>
</dbReference>
<organism evidence="2 3">
    <name type="scientific">Dyella agri</name>
    <dbReference type="NCBI Taxonomy" id="1926869"/>
    <lineage>
        <taxon>Bacteria</taxon>
        <taxon>Pseudomonadati</taxon>
        <taxon>Pseudomonadota</taxon>
        <taxon>Gammaproteobacteria</taxon>
        <taxon>Lysobacterales</taxon>
        <taxon>Rhodanobacteraceae</taxon>
        <taxon>Dyella</taxon>
    </lineage>
</organism>
<evidence type="ECO:0000259" key="1">
    <source>
        <dbReference type="PROSITE" id="PS51184"/>
    </source>
</evidence>
<dbReference type="InterPro" id="IPR041667">
    <property type="entry name" value="Cupin_8"/>
</dbReference>
<dbReference type="Gene3D" id="2.60.120.650">
    <property type="entry name" value="Cupin"/>
    <property type="match status" value="1"/>
</dbReference>
<dbReference type="EMBL" id="JADIKL010000002">
    <property type="protein sequence ID" value="MFK2930076.1"/>
    <property type="molecule type" value="Genomic_DNA"/>
</dbReference>
<dbReference type="PANTHER" id="PTHR12461">
    <property type="entry name" value="HYPOXIA-INDUCIBLE FACTOR 1 ALPHA INHIBITOR-RELATED"/>
    <property type="match status" value="1"/>
</dbReference>
<dbReference type="SMART" id="SM00558">
    <property type="entry name" value="JmjC"/>
    <property type="match status" value="1"/>
</dbReference>
<accession>A0ABW8KF72</accession>
<dbReference type="PANTHER" id="PTHR12461:SF105">
    <property type="entry name" value="HYPOXIA-INDUCIBLE FACTOR 1-ALPHA INHIBITOR"/>
    <property type="match status" value="1"/>
</dbReference>
<dbReference type="PROSITE" id="PS51184">
    <property type="entry name" value="JMJC"/>
    <property type="match status" value="1"/>
</dbReference>